<dbReference type="CDD" id="cd07573">
    <property type="entry name" value="CPA"/>
    <property type="match status" value="1"/>
</dbReference>
<dbReference type="InterPro" id="IPR036526">
    <property type="entry name" value="C-N_Hydrolase_sf"/>
</dbReference>
<dbReference type="PANTHER" id="PTHR43674:SF2">
    <property type="entry name" value="BETA-UREIDOPROPIONASE"/>
    <property type="match status" value="1"/>
</dbReference>
<dbReference type="InterPro" id="IPR050345">
    <property type="entry name" value="Aliph_Amidase/BUP"/>
</dbReference>
<evidence type="ECO:0000259" key="3">
    <source>
        <dbReference type="PROSITE" id="PS50263"/>
    </source>
</evidence>
<proteinExistence type="inferred from homology"/>
<dbReference type="PROSITE" id="PS50263">
    <property type="entry name" value="CN_HYDROLASE"/>
    <property type="match status" value="1"/>
</dbReference>
<reference evidence="4 5" key="1">
    <citation type="submission" date="2016-11" db="EMBL/GenBank/DDBJ databases">
        <authorList>
            <person name="Jaros S."/>
            <person name="Januszkiewicz K."/>
            <person name="Wedrychowicz H."/>
        </authorList>
    </citation>
    <scope>NUCLEOTIDE SEQUENCE [LARGE SCALE GENOMIC DNA]</scope>
    <source>
        <strain evidence="4 5">DSM 6191</strain>
    </source>
</reference>
<keyword evidence="1" id="KW-0378">Hydrolase</keyword>
<evidence type="ECO:0000256" key="2">
    <source>
        <dbReference type="ARBA" id="ARBA00034122"/>
    </source>
</evidence>
<dbReference type="GO" id="GO:0050126">
    <property type="term" value="F:N-carbamoylputrescine amidase activity"/>
    <property type="evidence" value="ECO:0007669"/>
    <property type="project" value="InterPro"/>
</dbReference>
<accession>A0A1M6BQ11</accession>
<organism evidence="4 5">
    <name type="scientific">Clostridium intestinale DSM 6191</name>
    <dbReference type="NCBI Taxonomy" id="1121320"/>
    <lineage>
        <taxon>Bacteria</taxon>
        <taxon>Bacillati</taxon>
        <taxon>Bacillota</taxon>
        <taxon>Clostridia</taxon>
        <taxon>Eubacteriales</taxon>
        <taxon>Clostridiaceae</taxon>
        <taxon>Clostridium</taxon>
    </lineage>
</organism>
<dbReference type="EMBL" id="FQXU01000015">
    <property type="protein sequence ID" value="SHI50704.1"/>
    <property type="molecule type" value="Genomic_DNA"/>
</dbReference>
<gene>
    <name evidence="4" type="ORF">SAMN02745941_03913</name>
</gene>
<dbReference type="InterPro" id="IPR003010">
    <property type="entry name" value="C-N_Hydrolase"/>
</dbReference>
<dbReference type="InterPro" id="IPR017755">
    <property type="entry name" value="N-carbamoylputrescine_amidase"/>
</dbReference>
<dbReference type="RefSeq" id="WP_073022264.1">
    <property type="nucleotide sequence ID" value="NZ_FQXU01000015.1"/>
</dbReference>
<dbReference type="Gene3D" id="3.60.110.10">
    <property type="entry name" value="Carbon-nitrogen hydrolase"/>
    <property type="match status" value="1"/>
</dbReference>
<evidence type="ECO:0000313" key="5">
    <source>
        <dbReference type="Proteomes" id="UP000184241"/>
    </source>
</evidence>
<evidence type="ECO:0000256" key="1">
    <source>
        <dbReference type="ARBA" id="ARBA00022801"/>
    </source>
</evidence>
<comment type="similarity">
    <text evidence="2">Belongs to the carbon-nitrogen hydrolase superfamily.</text>
</comment>
<evidence type="ECO:0000313" key="4">
    <source>
        <dbReference type="EMBL" id="SHI50704.1"/>
    </source>
</evidence>
<protein>
    <submittedName>
        <fullName evidence="4">N-carbamoylputrescine amidase</fullName>
    </submittedName>
</protein>
<dbReference type="Pfam" id="PF00795">
    <property type="entry name" value="CN_hydrolase"/>
    <property type="match status" value="1"/>
</dbReference>
<dbReference type="Proteomes" id="UP000184241">
    <property type="component" value="Unassembled WGS sequence"/>
</dbReference>
<dbReference type="PANTHER" id="PTHR43674">
    <property type="entry name" value="NITRILASE C965.09-RELATED"/>
    <property type="match status" value="1"/>
</dbReference>
<dbReference type="AlphaFoldDB" id="A0A1M6BQ11"/>
<dbReference type="SUPFAM" id="SSF56317">
    <property type="entry name" value="Carbon-nitrogen hydrolase"/>
    <property type="match status" value="1"/>
</dbReference>
<feature type="domain" description="CN hydrolase" evidence="3">
    <location>
        <begin position="4"/>
        <end position="258"/>
    </location>
</feature>
<dbReference type="GO" id="GO:0033388">
    <property type="term" value="P:putrescine biosynthetic process from arginine"/>
    <property type="evidence" value="ECO:0007669"/>
    <property type="project" value="TreeGrafter"/>
</dbReference>
<name>A0A1M6BQ11_9CLOT</name>
<sequence>MRNVTVGATQMKCTDVVADNIRNGERLVREAVKKGANIVLLQELFENLYFCQKQVEDYFKLAKTLEDSDAVNHFKNLAKELQVVLPISFFEKKNNMYYNSLVVIDADGEILGTYRKTHIPDGPGYNEKFYFSPGDTGFKVFKTKYGTIGIGICWDQWFPETARSLALMGAELIFYPTAIGSEPSKPEYDSRDHWQRVMQGHSAANIVPVIASNRIGTEHIQDSQITFYGSSFITNEFGEKVVEANREEETVLTATFDLDKIAEERSFWGIFRDRRPSLYGTISTKDGSL</sequence>
<dbReference type="NCBIfam" id="TIGR03381">
    <property type="entry name" value="agmatine_aguB"/>
    <property type="match status" value="1"/>
</dbReference>